<dbReference type="Proteomes" id="UP000614601">
    <property type="component" value="Unassembled WGS sequence"/>
</dbReference>
<reference evidence="2" key="1">
    <citation type="submission" date="2020-09" db="EMBL/GenBank/DDBJ databases">
        <authorList>
            <person name="Kikuchi T."/>
        </authorList>
    </citation>
    <scope>NUCLEOTIDE SEQUENCE</scope>
    <source>
        <strain evidence="2">SH1</strain>
    </source>
</reference>
<dbReference type="Gene3D" id="3.40.50.1820">
    <property type="entry name" value="alpha/beta hydrolase"/>
    <property type="match status" value="1"/>
</dbReference>
<sequence>MWTFLKTKMAFIHLTILFYAGCYVPHFADAVLKDKDVTLKLKGIAMGNAVTELNWLFTFQIPLQAYHGLVGMEELAEWENKYCPTGYENFCGEQISHAPKKWLERDFNNYNLAGKCYSGETCEGDSMRRYFNTPEVQESLHFDAKEWIYCNHEVHKHFAFCEDAETLVRSLLDNNVKVLYFYGTDDNVCPFIDGDLFTRKIGGVGKKDHWFVDNVYSGTQTVYPRNLIYTTVIGAGHPVATSKPKQMQNILSKFINDTEDWNA</sequence>
<dbReference type="GO" id="GO:0006508">
    <property type="term" value="P:proteolysis"/>
    <property type="evidence" value="ECO:0007669"/>
    <property type="project" value="InterPro"/>
</dbReference>
<dbReference type="SUPFAM" id="SSF53474">
    <property type="entry name" value="alpha/beta-Hydrolases"/>
    <property type="match status" value="1"/>
</dbReference>
<dbReference type="InterPro" id="IPR001563">
    <property type="entry name" value="Peptidase_S10"/>
</dbReference>
<name>A0A811K9F5_9BILA</name>
<evidence type="ECO:0008006" key="4">
    <source>
        <dbReference type="Google" id="ProtNLM"/>
    </source>
</evidence>
<protein>
    <recommendedName>
        <fullName evidence="4">Serine carboxypeptidase</fullName>
    </recommendedName>
</protein>
<dbReference type="AlphaFoldDB" id="A0A811K9F5"/>
<comment type="caution">
    <text evidence="2">The sequence shown here is derived from an EMBL/GenBank/DDBJ whole genome shotgun (WGS) entry which is preliminary data.</text>
</comment>
<evidence type="ECO:0000313" key="2">
    <source>
        <dbReference type="EMBL" id="CAD5212805.1"/>
    </source>
</evidence>
<keyword evidence="3" id="KW-1185">Reference proteome</keyword>
<dbReference type="EMBL" id="CAJFDH010000002">
    <property type="protein sequence ID" value="CAD5212805.1"/>
    <property type="molecule type" value="Genomic_DNA"/>
</dbReference>
<dbReference type="InterPro" id="IPR029058">
    <property type="entry name" value="AB_hydrolase_fold"/>
</dbReference>
<dbReference type="PANTHER" id="PTHR11802">
    <property type="entry name" value="SERINE PROTEASE FAMILY S10 SERINE CARBOXYPEPTIDASE"/>
    <property type="match status" value="1"/>
</dbReference>
<comment type="similarity">
    <text evidence="1">Belongs to the peptidase S10 family.</text>
</comment>
<proteinExistence type="inferred from homology"/>
<dbReference type="Pfam" id="PF00450">
    <property type="entry name" value="Peptidase_S10"/>
    <property type="match status" value="1"/>
</dbReference>
<organism evidence="2 3">
    <name type="scientific">Bursaphelenchus okinawaensis</name>
    <dbReference type="NCBI Taxonomy" id="465554"/>
    <lineage>
        <taxon>Eukaryota</taxon>
        <taxon>Metazoa</taxon>
        <taxon>Ecdysozoa</taxon>
        <taxon>Nematoda</taxon>
        <taxon>Chromadorea</taxon>
        <taxon>Rhabditida</taxon>
        <taxon>Tylenchina</taxon>
        <taxon>Tylenchomorpha</taxon>
        <taxon>Aphelenchoidea</taxon>
        <taxon>Aphelenchoididae</taxon>
        <taxon>Bursaphelenchus</taxon>
    </lineage>
</organism>
<gene>
    <name evidence="2" type="ORF">BOKJ2_LOCUS4606</name>
</gene>
<dbReference type="Proteomes" id="UP000783686">
    <property type="component" value="Unassembled WGS sequence"/>
</dbReference>
<evidence type="ECO:0000313" key="3">
    <source>
        <dbReference type="Proteomes" id="UP000614601"/>
    </source>
</evidence>
<dbReference type="GO" id="GO:0004185">
    <property type="term" value="F:serine-type carboxypeptidase activity"/>
    <property type="evidence" value="ECO:0007669"/>
    <property type="project" value="InterPro"/>
</dbReference>
<dbReference type="EMBL" id="CAJFCW020000002">
    <property type="protein sequence ID" value="CAG9097644.1"/>
    <property type="molecule type" value="Genomic_DNA"/>
</dbReference>
<accession>A0A811K9F5</accession>
<evidence type="ECO:0000256" key="1">
    <source>
        <dbReference type="ARBA" id="ARBA00009431"/>
    </source>
</evidence>